<dbReference type="InterPro" id="IPR035965">
    <property type="entry name" value="PAS-like_dom_sf"/>
</dbReference>
<dbReference type="EC" id="2.7.13.3" evidence="3"/>
<dbReference type="GO" id="GO:0005524">
    <property type="term" value="F:ATP binding"/>
    <property type="evidence" value="ECO:0007669"/>
    <property type="project" value="UniProtKB-KW"/>
</dbReference>
<dbReference type="Pfam" id="PF00072">
    <property type="entry name" value="Response_reg"/>
    <property type="match status" value="2"/>
</dbReference>
<dbReference type="EMBL" id="CP012040">
    <property type="protein sequence ID" value="AKP54200.1"/>
    <property type="molecule type" value="Genomic_DNA"/>
</dbReference>
<dbReference type="InterPro" id="IPR029016">
    <property type="entry name" value="GAF-like_dom_sf"/>
</dbReference>
<evidence type="ECO:0000256" key="14">
    <source>
        <dbReference type="ARBA" id="ARBA00064003"/>
    </source>
</evidence>
<dbReference type="GO" id="GO:0005886">
    <property type="term" value="C:plasma membrane"/>
    <property type="evidence" value="ECO:0007669"/>
    <property type="project" value="UniProtKB-SubCell"/>
</dbReference>
<dbReference type="SMART" id="SM00388">
    <property type="entry name" value="HisKA"/>
    <property type="match status" value="1"/>
</dbReference>
<dbReference type="FunFam" id="1.10.287.130:FF:000002">
    <property type="entry name" value="Two-component osmosensing histidine kinase"/>
    <property type="match status" value="1"/>
</dbReference>
<dbReference type="InterPro" id="IPR000014">
    <property type="entry name" value="PAS"/>
</dbReference>
<evidence type="ECO:0000256" key="1">
    <source>
        <dbReference type="ARBA" id="ARBA00000085"/>
    </source>
</evidence>
<keyword evidence="13" id="KW-0472">Membrane</keyword>
<dbReference type="InterPro" id="IPR011006">
    <property type="entry name" value="CheY-like_superfamily"/>
</dbReference>
<organism evidence="24 25">
    <name type="scientific">Cyclobacterium amurskyense</name>
    <dbReference type="NCBI Taxonomy" id="320787"/>
    <lineage>
        <taxon>Bacteria</taxon>
        <taxon>Pseudomonadati</taxon>
        <taxon>Bacteroidota</taxon>
        <taxon>Cytophagia</taxon>
        <taxon>Cytophagales</taxon>
        <taxon>Cyclobacteriaceae</taxon>
        <taxon>Cyclobacterium</taxon>
    </lineage>
</organism>
<dbReference type="InterPro" id="IPR005467">
    <property type="entry name" value="His_kinase_dom"/>
</dbReference>
<dbReference type="InterPro" id="IPR000700">
    <property type="entry name" value="PAS-assoc_C"/>
</dbReference>
<feature type="compositionally biased region" description="Polar residues" evidence="18">
    <location>
        <begin position="1"/>
        <end position="24"/>
    </location>
</feature>
<dbReference type="Pfam" id="PF01627">
    <property type="entry name" value="Hpt"/>
    <property type="match status" value="1"/>
</dbReference>
<dbReference type="Pfam" id="PF08448">
    <property type="entry name" value="PAS_4"/>
    <property type="match status" value="1"/>
</dbReference>
<feature type="modified residue" description="Phosphohistidine" evidence="16">
    <location>
        <position position="1326"/>
    </location>
</feature>
<dbReference type="Pfam" id="PF00512">
    <property type="entry name" value="HisKA"/>
    <property type="match status" value="1"/>
</dbReference>
<dbReference type="Gene3D" id="3.40.50.2300">
    <property type="match status" value="2"/>
</dbReference>
<feature type="modified residue" description="4-aspartylphosphate" evidence="17">
    <location>
        <position position="1176"/>
    </location>
</feature>
<evidence type="ECO:0000256" key="18">
    <source>
        <dbReference type="SAM" id="MobiDB-lite"/>
    </source>
</evidence>
<dbReference type="PANTHER" id="PTHR45339:SF1">
    <property type="entry name" value="HYBRID SIGNAL TRANSDUCTION HISTIDINE KINASE J"/>
    <property type="match status" value="1"/>
</dbReference>
<dbReference type="SUPFAM" id="SSF47384">
    <property type="entry name" value="Homodimeric domain of signal transducing histidine kinase"/>
    <property type="match status" value="1"/>
</dbReference>
<dbReference type="FunFam" id="3.30.565.10:FF:000010">
    <property type="entry name" value="Sensor histidine kinase RcsC"/>
    <property type="match status" value="1"/>
</dbReference>
<keyword evidence="9" id="KW-0418">Kinase</keyword>
<feature type="region of interest" description="Disordered" evidence="18">
    <location>
        <begin position="1"/>
        <end position="30"/>
    </location>
</feature>
<dbReference type="PATRIC" id="fig|320787.5.peg.5334"/>
<keyword evidence="7" id="KW-0812">Transmembrane</keyword>
<evidence type="ECO:0000256" key="3">
    <source>
        <dbReference type="ARBA" id="ARBA00012438"/>
    </source>
</evidence>
<dbReference type="PROSITE" id="PS50109">
    <property type="entry name" value="HIS_KIN"/>
    <property type="match status" value="1"/>
</dbReference>
<dbReference type="InterPro" id="IPR004358">
    <property type="entry name" value="Sig_transdc_His_kin-like_C"/>
</dbReference>
<dbReference type="SMART" id="SM00387">
    <property type="entry name" value="HATPase_c"/>
    <property type="match status" value="1"/>
</dbReference>
<keyword evidence="4" id="KW-1003">Cell membrane</keyword>
<dbReference type="SMART" id="SM00065">
    <property type="entry name" value="GAF"/>
    <property type="match status" value="1"/>
</dbReference>
<dbReference type="Gene3D" id="1.20.120.160">
    <property type="entry name" value="HPT domain"/>
    <property type="match status" value="1"/>
</dbReference>
<comment type="subcellular location">
    <subcellularLocation>
        <location evidence="2">Cell membrane</location>
        <topology evidence="2">Multi-pass membrane protein</topology>
    </subcellularLocation>
</comment>
<evidence type="ECO:0000313" key="24">
    <source>
        <dbReference type="EMBL" id="AKP54200.1"/>
    </source>
</evidence>
<proteinExistence type="predicted"/>
<feature type="domain" description="Response regulatory" evidence="20">
    <location>
        <begin position="983"/>
        <end position="1102"/>
    </location>
</feature>
<feature type="domain" description="PAS" evidence="21">
    <location>
        <begin position="177"/>
        <end position="247"/>
    </location>
</feature>
<evidence type="ECO:0000256" key="8">
    <source>
        <dbReference type="ARBA" id="ARBA00022741"/>
    </source>
</evidence>
<dbReference type="STRING" id="320787.CA2015_4878"/>
<evidence type="ECO:0000256" key="9">
    <source>
        <dbReference type="ARBA" id="ARBA00022777"/>
    </source>
</evidence>
<dbReference type="PRINTS" id="PR00344">
    <property type="entry name" value="BCTRLSENSOR"/>
</dbReference>
<dbReference type="InterPro" id="IPR003018">
    <property type="entry name" value="GAF"/>
</dbReference>
<dbReference type="SMART" id="SM00091">
    <property type="entry name" value="PAS"/>
    <property type="match status" value="2"/>
</dbReference>
<dbReference type="CDD" id="cd17546">
    <property type="entry name" value="REC_hyHK_CKI1_RcsC-like"/>
    <property type="match status" value="1"/>
</dbReference>
<evidence type="ECO:0000259" key="21">
    <source>
        <dbReference type="PROSITE" id="PS50112"/>
    </source>
</evidence>
<gene>
    <name evidence="24" type="ORF">CA2015_4878</name>
</gene>
<name>A0A0H4PMC2_9BACT</name>
<feature type="modified residue" description="4-aspartylphosphate" evidence="17">
    <location>
        <position position="1032"/>
    </location>
</feature>
<evidence type="ECO:0000259" key="23">
    <source>
        <dbReference type="PROSITE" id="PS50894"/>
    </source>
</evidence>
<dbReference type="SUPFAM" id="SSF55785">
    <property type="entry name" value="PYP-like sensor domain (PAS domain)"/>
    <property type="match status" value="3"/>
</dbReference>
<reference evidence="24 25" key="1">
    <citation type="submission" date="2015-07" db="EMBL/GenBank/DDBJ databases">
        <authorList>
            <person name="Kim K.M."/>
        </authorList>
    </citation>
    <scope>NUCLEOTIDE SEQUENCE [LARGE SCALE GENOMIC DNA]</scope>
    <source>
        <strain evidence="24 25">KCTC 12363</strain>
    </source>
</reference>
<dbReference type="Gene3D" id="3.30.565.10">
    <property type="entry name" value="Histidine kinase-like ATPase, C-terminal domain"/>
    <property type="match status" value="1"/>
</dbReference>
<dbReference type="CDD" id="cd00082">
    <property type="entry name" value="HisKA"/>
    <property type="match status" value="1"/>
</dbReference>
<evidence type="ECO:0000256" key="10">
    <source>
        <dbReference type="ARBA" id="ARBA00022840"/>
    </source>
</evidence>
<dbReference type="InterPro" id="IPR003661">
    <property type="entry name" value="HisK_dim/P_dom"/>
</dbReference>
<dbReference type="Gene3D" id="3.30.450.20">
    <property type="entry name" value="PAS domain"/>
    <property type="match status" value="3"/>
</dbReference>
<dbReference type="SUPFAM" id="SSF55781">
    <property type="entry name" value="GAF domain-like"/>
    <property type="match status" value="1"/>
</dbReference>
<dbReference type="PANTHER" id="PTHR45339">
    <property type="entry name" value="HYBRID SIGNAL TRANSDUCTION HISTIDINE KINASE J"/>
    <property type="match status" value="1"/>
</dbReference>
<evidence type="ECO:0000256" key="11">
    <source>
        <dbReference type="ARBA" id="ARBA00022989"/>
    </source>
</evidence>
<evidence type="ECO:0000256" key="15">
    <source>
        <dbReference type="ARBA" id="ARBA00068150"/>
    </source>
</evidence>
<feature type="domain" description="Response regulatory" evidence="20">
    <location>
        <begin position="1125"/>
        <end position="1243"/>
    </location>
</feature>
<dbReference type="Gene3D" id="1.10.287.130">
    <property type="match status" value="1"/>
</dbReference>
<comment type="subunit">
    <text evidence="14">At low DSF concentrations, interacts with RpfF.</text>
</comment>
<dbReference type="KEGG" id="camu:CA2015_4878"/>
<dbReference type="InterPro" id="IPR013655">
    <property type="entry name" value="PAS_fold_3"/>
</dbReference>
<dbReference type="InterPro" id="IPR003594">
    <property type="entry name" value="HATPase_dom"/>
</dbReference>
<keyword evidence="11" id="KW-1133">Transmembrane helix</keyword>
<keyword evidence="8" id="KW-0547">Nucleotide-binding</keyword>
<dbReference type="CDD" id="cd00130">
    <property type="entry name" value="PAS"/>
    <property type="match status" value="2"/>
</dbReference>
<evidence type="ECO:0000313" key="25">
    <source>
        <dbReference type="Proteomes" id="UP000036520"/>
    </source>
</evidence>
<dbReference type="InterPro" id="IPR036641">
    <property type="entry name" value="HPT_dom_sf"/>
</dbReference>
<dbReference type="PROSITE" id="PS50113">
    <property type="entry name" value="PAC"/>
    <property type="match status" value="1"/>
</dbReference>
<feature type="domain" description="PAC" evidence="22">
    <location>
        <begin position="498"/>
        <end position="549"/>
    </location>
</feature>
<dbReference type="PROSITE" id="PS50894">
    <property type="entry name" value="HPT"/>
    <property type="match status" value="1"/>
</dbReference>
<comment type="catalytic activity">
    <reaction evidence="1">
        <text>ATP + protein L-histidine = ADP + protein N-phospho-L-histidine.</text>
        <dbReference type="EC" id="2.7.13.3"/>
    </reaction>
</comment>
<sequence>MHPSQESIIQSMKKNISDNNTENPGQIKRMNQESNYKLEISTKMVVLAQKLTSCDHFFLGALKNDTINVLTSSDQISSKEIKNTDSLFDILKNAIGFTEIKDLSEHKELNDSEFINHLNGVKHLSILPFKDPSETHNGFLIILNQETPVETSPIAENLGLLLPQALQLLHSSCGDLEDQVLSQAMALSQDLITVLKFDGQFIKVNKAFKTLLGYNEGELSNKPIVDYIHPNDVKNTIKQINLLMDGESTSSFSHRLKCSSGEYKTFAWRATGDLANKWIFAIGRDISEEKENEERLLASEEKFRSFFENSQGLMLTHDLDGNFLSFNNYGARLLGYTVEEMLNKTLWDIIPLKFRFEVDDYLKEIKETGKAQGLMTTAQANGQLKVWLYSNKMEKDHFGKSYVIGNSIDITERLRLEKRVQNAKEFLNQTNTMAKIGGWKVDLEKNSVNWTDITRSIFEVSDDFIPDLTNGINFYKQGYDRDKVKEVIDLAINYGKSWDEKLKIITESGKEIWVRTLGEAFIEDGKCLYLSGTIQDIDEEVRRENQLIQKEQMLLAISKATDELLSNNKVYEAIQNSLEIIGKSVGVDRIYYFENSLDENDEKISSQRFEWSAANVEPQINNPDLQNVPFEAFGDFMLPMENNEIFQAIISNLPEESDLRKLLDAQNIKSILTTPICTDNGFWGFIGYDDCTNEREWSKAELSLLKSFANSISNAIDRNTLESNLIESKEIAEKASLAKSEFLANMSHEIRTPLNGIIGFTDLLVKTELNETQNQYIGIVNQSAVALLNIINDILDFSKIEAGKLELDISKADIFELTGQATDVVSYQAQKKGIEMLLNIEKDLPRFILVDDIRLKQILINLLGNAVKFTDKGEIELKIHTIEKIEENKRIIRFEVRDTGVGITKEFQSRIFDAFMQEDGSTTKKYGGTGLGLTISNKLLSMMGSKLQLNSELNVGSTFYFDLVLSTEIGDIIKAPDNLTIKNVLVVDDNANNRLILKEIFSMNNIKMDEAQNGFDALQQIENNEYDVVLMDLNMPYMDGLETTKKIRENFTGERAQIPVLLLHSSAEDEYILKQCKELLINKRLPKPIKNNELFEALSKLAPSATSKTIAPEEINENKNLSEIKVLIAEDNSINMFLAKTIVLKVSPNVKIIEATNGLDAYELAIEHLPDIILMDIQMPIMSGHEATRKIKENQSTRNIPIVAITAGNIKGEKEKCMESGMSDFVPKPIVEKNITYIFDKWLKAPEKDDADKKESSEANDTSTVQEKIEEKSHFDVNKVKEYLGNEPEIIKEVLKLTIHELEQSKKVLSNHYNDKNLEGLSSEGHKLKGSALTAGLGKVYEIAITLEEMTTLDLVKSKKLIDMFIDENEIVRTLIDDYIANGN</sequence>
<dbReference type="SUPFAM" id="SSF47226">
    <property type="entry name" value="Histidine-containing phosphotransfer domain, HPT domain"/>
    <property type="match status" value="1"/>
</dbReference>
<evidence type="ECO:0000259" key="22">
    <source>
        <dbReference type="PROSITE" id="PS50113"/>
    </source>
</evidence>
<evidence type="ECO:0000256" key="4">
    <source>
        <dbReference type="ARBA" id="ARBA00022475"/>
    </source>
</evidence>
<evidence type="ECO:0000256" key="13">
    <source>
        <dbReference type="ARBA" id="ARBA00023136"/>
    </source>
</evidence>
<evidence type="ECO:0000256" key="16">
    <source>
        <dbReference type="PROSITE-ProRule" id="PRU00110"/>
    </source>
</evidence>
<dbReference type="Pfam" id="PF02518">
    <property type="entry name" value="HATPase_c"/>
    <property type="match status" value="1"/>
</dbReference>
<feature type="region of interest" description="Disordered" evidence="18">
    <location>
        <begin position="1249"/>
        <end position="1268"/>
    </location>
</feature>
<dbReference type="Proteomes" id="UP000036520">
    <property type="component" value="Chromosome"/>
</dbReference>
<dbReference type="Gene3D" id="3.30.450.40">
    <property type="match status" value="1"/>
</dbReference>
<feature type="domain" description="PAS" evidence="21">
    <location>
        <begin position="299"/>
        <end position="369"/>
    </location>
</feature>
<evidence type="ECO:0000259" key="20">
    <source>
        <dbReference type="PROSITE" id="PS50110"/>
    </source>
</evidence>
<dbReference type="SUPFAM" id="SSF55874">
    <property type="entry name" value="ATPase domain of HSP90 chaperone/DNA topoisomerase II/histidine kinase"/>
    <property type="match status" value="1"/>
</dbReference>
<dbReference type="SUPFAM" id="SSF52172">
    <property type="entry name" value="CheY-like"/>
    <property type="match status" value="2"/>
</dbReference>
<keyword evidence="5 17" id="KW-0597">Phosphoprotein</keyword>
<evidence type="ECO:0000256" key="12">
    <source>
        <dbReference type="ARBA" id="ARBA00023012"/>
    </source>
</evidence>
<evidence type="ECO:0000256" key="7">
    <source>
        <dbReference type="ARBA" id="ARBA00022692"/>
    </source>
</evidence>
<evidence type="ECO:0000256" key="6">
    <source>
        <dbReference type="ARBA" id="ARBA00022679"/>
    </source>
</evidence>
<evidence type="ECO:0000256" key="2">
    <source>
        <dbReference type="ARBA" id="ARBA00004651"/>
    </source>
</evidence>
<dbReference type="Pfam" id="PF01590">
    <property type="entry name" value="GAF"/>
    <property type="match status" value="1"/>
</dbReference>
<keyword evidence="10" id="KW-0067">ATP-binding</keyword>
<dbReference type="GO" id="GO:0000155">
    <property type="term" value="F:phosphorelay sensor kinase activity"/>
    <property type="evidence" value="ECO:0007669"/>
    <property type="project" value="InterPro"/>
</dbReference>
<feature type="domain" description="Histidine kinase" evidence="19">
    <location>
        <begin position="745"/>
        <end position="967"/>
    </location>
</feature>
<dbReference type="NCBIfam" id="TIGR00229">
    <property type="entry name" value="sensory_box"/>
    <property type="match status" value="2"/>
</dbReference>
<keyword evidence="12" id="KW-0902">Two-component regulatory system</keyword>
<evidence type="ECO:0000256" key="5">
    <source>
        <dbReference type="ARBA" id="ARBA00022553"/>
    </source>
</evidence>
<dbReference type="InterPro" id="IPR001789">
    <property type="entry name" value="Sig_transdc_resp-reg_receiver"/>
</dbReference>
<dbReference type="InterPro" id="IPR036890">
    <property type="entry name" value="HATPase_C_sf"/>
</dbReference>
<evidence type="ECO:0000259" key="19">
    <source>
        <dbReference type="PROSITE" id="PS50109"/>
    </source>
</evidence>
<dbReference type="PROSITE" id="PS50112">
    <property type="entry name" value="PAS"/>
    <property type="match status" value="2"/>
</dbReference>
<keyword evidence="6" id="KW-0808">Transferase</keyword>
<evidence type="ECO:0000256" key="17">
    <source>
        <dbReference type="PROSITE-ProRule" id="PRU00169"/>
    </source>
</evidence>
<accession>A0A0H4PMC2</accession>
<dbReference type="SMART" id="SM00448">
    <property type="entry name" value="REC"/>
    <property type="match status" value="2"/>
</dbReference>
<dbReference type="PROSITE" id="PS50110">
    <property type="entry name" value="RESPONSE_REGULATORY"/>
    <property type="match status" value="2"/>
</dbReference>
<dbReference type="InterPro" id="IPR008207">
    <property type="entry name" value="Sig_transdc_His_kin_Hpt_dom"/>
</dbReference>
<dbReference type="CDD" id="cd16922">
    <property type="entry name" value="HATPase_EvgS-ArcB-TorS-like"/>
    <property type="match status" value="1"/>
</dbReference>
<dbReference type="InterPro" id="IPR036097">
    <property type="entry name" value="HisK_dim/P_sf"/>
</dbReference>
<dbReference type="InterPro" id="IPR013656">
    <property type="entry name" value="PAS_4"/>
</dbReference>
<keyword evidence="25" id="KW-1185">Reference proteome</keyword>
<protein>
    <recommendedName>
        <fullName evidence="15">Sensory/regulatory protein RpfC</fullName>
        <ecNumber evidence="3">2.7.13.3</ecNumber>
    </recommendedName>
</protein>
<dbReference type="Pfam" id="PF08447">
    <property type="entry name" value="PAS_3"/>
    <property type="match status" value="1"/>
</dbReference>
<feature type="domain" description="HPt" evidence="23">
    <location>
        <begin position="1287"/>
        <end position="1379"/>
    </location>
</feature>